<dbReference type="InterPro" id="IPR027417">
    <property type="entry name" value="P-loop_NTPase"/>
</dbReference>
<dbReference type="SMART" id="SM00382">
    <property type="entry name" value="AAA"/>
    <property type="match status" value="1"/>
</dbReference>
<comment type="caution">
    <text evidence="4">The sequence shown here is derived from an EMBL/GenBank/DDBJ whole genome shotgun (WGS) entry which is preliminary data.</text>
</comment>
<protein>
    <submittedName>
        <fullName evidence="4">Stage III sporulation protein AA</fullName>
    </submittedName>
</protein>
<dbReference type="PANTHER" id="PTHR20953">
    <property type="entry name" value="KINASE-RELATED"/>
    <property type="match status" value="1"/>
</dbReference>
<evidence type="ECO:0000313" key="4">
    <source>
        <dbReference type="EMBL" id="OYD09840.1"/>
    </source>
</evidence>
<dbReference type="Proteomes" id="UP000215459">
    <property type="component" value="Unassembled WGS sequence"/>
</dbReference>
<sequence>MPRPILGTLPQSLRRMIESLPEPMKHSLEEIRVRQGRPLEVITRSQSRFVSARGQPVQKENEGYHPTKDDCAKMLNLVSNHSLYALEEELRRGYVTIEGGHRIGLTGRVVVEGGEVKHLREVTGFNLRIARPITGVALPLLPRIRRRNRLDQLLVVSPPQCGKTTLIRDLARLASLGEGGLIPQKVGIVDERSEIAGCVDGVPQLGVGPRTDVLDGCPKAEGMMMMIRSMSPDLLVVDEIGRKEDTEAIFEAVHAGVHLITTAHGRSMDEICRRPALSRLIRERVFSRYVLLSRKQGPGTVEAVFDGSLKRLTRREVAETL</sequence>
<gene>
    <name evidence="4" type="primary">spoIIIAA</name>
    <name evidence="4" type="ORF">CHM34_02295</name>
</gene>
<evidence type="ECO:0000256" key="2">
    <source>
        <dbReference type="ARBA" id="ARBA00022840"/>
    </source>
</evidence>
<dbReference type="OrthoDB" id="9768243at2"/>
<dbReference type="AlphaFoldDB" id="A0A235BC26"/>
<evidence type="ECO:0000259" key="3">
    <source>
        <dbReference type="SMART" id="SM00382"/>
    </source>
</evidence>
<dbReference type="EMBL" id="NOWF01000001">
    <property type="protein sequence ID" value="OYD09840.1"/>
    <property type="molecule type" value="Genomic_DNA"/>
</dbReference>
<dbReference type="NCBIfam" id="TIGR02858">
    <property type="entry name" value="spore_III_AA"/>
    <property type="match status" value="1"/>
</dbReference>
<dbReference type="RefSeq" id="WP_094262942.1">
    <property type="nucleotide sequence ID" value="NZ_NOWF01000001.1"/>
</dbReference>
<dbReference type="InterPro" id="IPR045735">
    <property type="entry name" value="Spore_III_AA_AAA+_ATPase"/>
</dbReference>
<proteinExistence type="predicted"/>
<dbReference type="Gene3D" id="3.40.50.300">
    <property type="entry name" value="P-loop containing nucleotide triphosphate hydrolases"/>
    <property type="match status" value="1"/>
</dbReference>
<organism evidence="4 5">
    <name type="scientific">Paludifilum halophilum</name>
    <dbReference type="NCBI Taxonomy" id="1642702"/>
    <lineage>
        <taxon>Bacteria</taxon>
        <taxon>Bacillati</taxon>
        <taxon>Bacillota</taxon>
        <taxon>Bacilli</taxon>
        <taxon>Bacillales</taxon>
        <taxon>Thermoactinomycetaceae</taxon>
        <taxon>Paludifilum</taxon>
    </lineage>
</organism>
<dbReference type="SUPFAM" id="SSF52540">
    <property type="entry name" value="P-loop containing nucleoside triphosphate hydrolases"/>
    <property type="match status" value="1"/>
</dbReference>
<name>A0A235BC26_9BACL</name>
<keyword evidence="2" id="KW-0067">ATP-binding</keyword>
<dbReference type="GO" id="GO:0005524">
    <property type="term" value="F:ATP binding"/>
    <property type="evidence" value="ECO:0007669"/>
    <property type="project" value="UniProtKB-KW"/>
</dbReference>
<dbReference type="PANTHER" id="PTHR20953:SF3">
    <property type="entry name" value="P-LOOP CONTAINING NUCLEOSIDE TRIPHOSPHATE HYDROLASES SUPERFAMILY PROTEIN"/>
    <property type="match status" value="1"/>
</dbReference>
<evidence type="ECO:0000313" key="5">
    <source>
        <dbReference type="Proteomes" id="UP000215459"/>
    </source>
</evidence>
<keyword evidence="5" id="KW-1185">Reference proteome</keyword>
<dbReference type="Pfam" id="PF19568">
    <property type="entry name" value="Spore_III_AA"/>
    <property type="match status" value="1"/>
</dbReference>
<dbReference type="InterPro" id="IPR014217">
    <property type="entry name" value="Spore_III_AA"/>
</dbReference>
<evidence type="ECO:0000256" key="1">
    <source>
        <dbReference type="ARBA" id="ARBA00022741"/>
    </source>
</evidence>
<keyword evidence="1" id="KW-0547">Nucleotide-binding</keyword>
<feature type="domain" description="AAA+ ATPase" evidence="3">
    <location>
        <begin position="149"/>
        <end position="290"/>
    </location>
</feature>
<accession>A0A235BC26</accession>
<reference evidence="4 5" key="1">
    <citation type="submission" date="2017-07" db="EMBL/GenBank/DDBJ databases">
        <title>The genome sequence of Paludifilum halophilum highlights mechanisms for microbial adaptation to high salt environemnts.</title>
        <authorList>
            <person name="Belbahri L."/>
        </authorList>
    </citation>
    <scope>NUCLEOTIDE SEQUENCE [LARGE SCALE GENOMIC DNA]</scope>
    <source>
        <strain evidence="4 5">DSM 102817</strain>
    </source>
</reference>
<dbReference type="InterPro" id="IPR003593">
    <property type="entry name" value="AAA+_ATPase"/>
</dbReference>